<accession>A0ABV3QZY5</accession>
<dbReference type="EMBL" id="JBFOCI010000003">
    <property type="protein sequence ID" value="MEW9806655.1"/>
    <property type="molecule type" value="Genomic_DNA"/>
</dbReference>
<reference evidence="2 3" key="1">
    <citation type="submission" date="2024-06" db="EMBL/GenBank/DDBJ databases">
        <authorList>
            <person name="Tuo L."/>
        </authorList>
    </citation>
    <scope>NUCLEOTIDE SEQUENCE [LARGE SCALE GENOMIC DNA]</scope>
    <source>
        <strain evidence="2 3">ZMM04-5</strain>
    </source>
</reference>
<keyword evidence="3" id="KW-1185">Reference proteome</keyword>
<gene>
    <name evidence="2" type="ORF">ABUE31_11730</name>
</gene>
<dbReference type="InterPro" id="IPR035919">
    <property type="entry name" value="EAL_sf"/>
</dbReference>
<name>A0ABV3QZY5_9HYPH</name>
<dbReference type="InterPro" id="IPR050706">
    <property type="entry name" value="Cyclic-di-GMP_PDE-like"/>
</dbReference>
<comment type="caution">
    <text evidence="2">The sequence shown here is derived from an EMBL/GenBank/DDBJ whole genome shotgun (WGS) entry which is preliminary data.</text>
</comment>
<dbReference type="PANTHER" id="PTHR33121">
    <property type="entry name" value="CYCLIC DI-GMP PHOSPHODIESTERASE PDEF"/>
    <property type="match status" value="1"/>
</dbReference>
<dbReference type="Pfam" id="PF00563">
    <property type="entry name" value="EAL"/>
    <property type="match status" value="1"/>
</dbReference>
<dbReference type="InterPro" id="IPR001633">
    <property type="entry name" value="EAL_dom"/>
</dbReference>
<sequence>MSSYGEHAERVDDAIIADEVGIQVGCYGIYRLRCLYQPVFERRARTMHAVAVEGVVAPYVAGEEVPRELFLAAVAEGDLRLVEGLELALSLRNTGCLVVDALELVVGAAGEREPQSLFDSVRFIADQLAAAEIDPQRVVCAIGEVPSADDATLSRLAEDIRRRGMRVAINDFGTARWSDGQMEALAPDTVRMDGGWFRKICRDAVTVRLFDSVVARLHERRCKVLVSGIETELQFGVALRAGADLFQGTHLAPPAHVGAGVEDSFPMRSKLGSAANIVPLYG</sequence>
<evidence type="ECO:0000313" key="2">
    <source>
        <dbReference type="EMBL" id="MEW9806655.1"/>
    </source>
</evidence>
<proteinExistence type="predicted"/>
<evidence type="ECO:0000313" key="3">
    <source>
        <dbReference type="Proteomes" id="UP001556196"/>
    </source>
</evidence>
<protein>
    <submittedName>
        <fullName evidence="2">EAL domain-containing protein</fullName>
    </submittedName>
</protein>
<dbReference type="PANTHER" id="PTHR33121:SF70">
    <property type="entry name" value="SIGNALING PROTEIN YKOW"/>
    <property type="match status" value="1"/>
</dbReference>
<dbReference type="PROSITE" id="PS50883">
    <property type="entry name" value="EAL"/>
    <property type="match status" value="1"/>
</dbReference>
<dbReference type="SMART" id="SM00052">
    <property type="entry name" value="EAL"/>
    <property type="match status" value="1"/>
</dbReference>
<feature type="domain" description="EAL" evidence="1">
    <location>
        <begin position="13"/>
        <end position="268"/>
    </location>
</feature>
<organism evidence="2 3">
    <name type="scientific">Mesorhizobium marinum</name>
    <dbReference type="NCBI Taxonomy" id="3228790"/>
    <lineage>
        <taxon>Bacteria</taxon>
        <taxon>Pseudomonadati</taxon>
        <taxon>Pseudomonadota</taxon>
        <taxon>Alphaproteobacteria</taxon>
        <taxon>Hyphomicrobiales</taxon>
        <taxon>Phyllobacteriaceae</taxon>
        <taxon>Mesorhizobium</taxon>
    </lineage>
</organism>
<dbReference type="Gene3D" id="3.20.20.450">
    <property type="entry name" value="EAL domain"/>
    <property type="match status" value="1"/>
</dbReference>
<dbReference type="Proteomes" id="UP001556196">
    <property type="component" value="Unassembled WGS sequence"/>
</dbReference>
<evidence type="ECO:0000259" key="1">
    <source>
        <dbReference type="PROSITE" id="PS50883"/>
    </source>
</evidence>
<dbReference type="SUPFAM" id="SSF141868">
    <property type="entry name" value="EAL domain-like"/>
    <property type="match status" value="1"/>
</dbReference>
<dbReference type="RefSeq" id="WP_367723787.1">
    <property type="nucleotide sequence ID" value="NZ_JBFOCI010000003.1"/>
</dbReference>